<evidence type="ECO:0000256" key="1">
    <source>
        <dbReference type="SAM" id="Phobius"/>
    </source>
</evidence>
<dbReference type="RefSeq" id="WP_078976443.1">
    <property type="nucleotide sequence ID" value="NZ_MWQN01000001.1"/>
</dbReference>
<keyword evidence="1" id="KW-1133">Transmembrane helix</keyword>
<proteinExistence type="predicted"/>
<dbReference type="EMBL" id="MWQN01000001">
    <property type="protein sequence ID" value="OPC82172.1"/>
    <property type="molecule type" value="Genomic_DNA"/>
</dbReference>
<evidence type="ECO:0000313" key="3">
    <source>
        <dbReference type="Proteomes" id="UP000190037"/>
    </source>
</evidence>
<keyword evidence="3" id="KW-1185">Reference proteome</keyword>
<dbReference type="OrthoDB" id="3831298at2"/>
<protein>
    <submittedName>
        <fullName evidence="2">Uncharacterized protein</fullName>
    </submittedName>
</protein>
<keyword evidence="1" id="KW-0812">Transmembrane</keyword>
<sequence>MPDNEMDPAASTQMFRAFVAEDRPAAPGEPARRGTPPVLMIAGVVIAIIVVAAVVLIAVT</sequence>
<name>A0A1T3NZN0_9ACTN</name>
<organism evidence="2 3">
    <name type="scientific">Embleya scabrispora</name>
    <dbReference type="NCBI Taxonomy" id="159449"/>
    <lineage>
        <taxon>Bacteria</taxon>
        <taxon>Bacillati</taxon>
        <taxon>Actinomycetota</taxon>
        <taxon>Actinomycetes</taxon>
        <taxon>Kitasatosporales</taxon>
        <taxon>Streptomycetaceae</taxon>
        <taxon>Embleya</taxon>
    </lineage>
</organism>
<keyword evidence="1" id="KW-0472">Membrane</keyword>
<accession>A0A1T3NZN0</accession>
<feature type="transmembrane region" description="Helical" evidence="1">
    <location>
        <begin position="38"/>
        <end position="59"/>
    </location>
</feature>
<gene>
    <name evidence="2" type="ORF">B4N89_15575</name>
</gene>
<reference evidence="2 3" key="1">
    <citation type="submission" date="2017-03" db="EMBL/GenBank/DDBJ databases">
        <title>Draft genome sequence of Streptomyces scabrisporus NF3, endophyte isolated from Amphipterygium adstringens.</title>
        <authorList>
            <person name="Vazquez M."/>
            <person name="Ceapa C.D."/>
            <person name="Rodriguez Luna D."/>
            <person name="Sanchez Esquivel S."/>
        </authorList>
    </citation>
    <scope>NUCLEOTIDE SEQUENCE [LARGE SCALE GENOMIC DNA]</scope>
    <source>
        <strain evidence="2 3">NF3</strain>
    </source>
</reference>
<evidence type="ECO:0000313" key="2">
    <source>
        <dbReference type="EMBL" id="OPC82172.1"/>
    </source>
</evidence>
<dbReference type="AlphaFoldDB" id="A0A1T3NZN0"/>
<dbReference type="Proteomes" id="UP000190037">
    <property type="component" value="Unassembled WGS sequence"/>
</dbReference>
<comment type="caution">
    <text evidence="2">The sequence shown here is derived from an EMBL/GenBank/DDBJ whole genome shotgun (WGS) entry which is preliminary data.</text>
</comment>